<sequence>NVKQKRSGTRDVDRVKAVNAKLSAFLDSSLLGDSKITNTESSAKPSDGKRKLPKMIKGKRIRPRKTQLETSVESRDHILDVPESRVRSHGIRDVSLEGTSLRTGGLEEGGLASTSDSTAGAGGNMRESHPFFASSVATESTAEAGAEIPMESADRLTSSAVEESFGTASSSTSESVIPDLKNAAKPGGSKGNSGTSPKPQPQPQPQSPTQAYAQTIIPTNRATTEQEMMDIMAGGYTWQVTKQMRNKEGELVSVRSNVDPLAVQASAEWKTRREVRFFLDKLKKSVKRLPKKAAAETCLALLAKERGSV</sequence>
<proteinExistence type="predicted"/>
<feature type="region of interest" description="Disordered" evidence="1">
    <location>
        <begin position="33"/>
        <end position="128"/>
    </location>
</feature>
<feature type="region of interest" description="Disordered" evidence="1">
    <location>
        <begin position="150"/>
        <end position="210"/>
    </location>
</feature>
<evidence type="ECO:0000313" key="3">
    <source>
        <dbReference type="Proteomes" id="UP000054560"/>
    </source>
</evidence>
<evidence type="ECO:0000256" key="1">
    <source>
        <dbReference type="SAM" id="MobiDB-lite"/>
    </source>
</evidence>
<accession>A0A0L0FIS3</accession>
<name>A0A0L0FIS3_9EUKA</name>
<dbReference type="RefSeq" id="XP_014150547.1">
    <property type="nucleotide sequence ID" value="XM_014295072.1"/>
</dbReference>
<evidence type="ECO:0000313" key="2">
    <source>
        <dbReference type="EMBL" id="KNC76645.1"/>
    </source>
</evidence>
<feature type="compositionally biased region" description="Low complexity" evidence="1">
    <location>
        <begin position="162"/>
        <end position="175"/>
    </location>
</feature>
<keyword evidence="3" id="KW-1185">Reference proteome</keyword>
<gene>
    <name evidence="2" type="ORF">SARC_10864</name>
</gene>
<dbReference type="GeneID" id="25911368"/>
<feature type="non-terminal residue" evidence="2">
    <location>
        <position position="309"/>
    </location>
</feature>
<dbReference type="EMBL" id="KQ243014">
    <property type="protein sequence ID" value="KNC76645.1"/>
    <property type="molecule type" value="Genomic_DNA"/>
</dbReference>
<dbReference type="AlphaFoldDB" id="A0A0L0FIS3"/>
<feature type="compositionally biased region" description="Basic and acidic residues" evidence="1">
    <location>
        <begin position="72"/>
        <end position="95"/>
    </location>
</feature>
<feature type="compositionally biased region" description="Polar residues" evidence="1">
    <location>
        <begin position="35"/>
        <end position="44"/>
    </location>
</feature>
<reference evidence="2 3" key="1">
    <citation type="submission" date="2011-02" db="EMBL/GenBank/DDBJ databases">
        <title>The Genome Sequence of Sphaeroforma arctica JP610.</title>
        <authorList>
            <consortium name="The Broad Institute Genome Sequencing Platform"/>
            <person name="Russ C."/>
            <person name="Cuomo C."/>
            <person name="Young S.K."/>
            <person name="Zeng Q."/>
            <person name="Gargeya S."/>
            <person name="Alvarado L."/>
            <person name="Berlin A."/>
            <person name="Chapman S.B."/>
            <person name="Chen Z."/>
            <person name="Freedman E."/>
            <person name="Gellesch M."/>
            <person name="Goldberg J."/>
            <person name="Griggs A."/>
            <person name="Gujja S."/>
            <person name="Heilman E."/>
            <person name="Heiman D."/>
            <person name="Howarth C."/>
            <person name="Mehta T."/>
            <person name="Neiman D."/>
            <person name="Pearson M."/>
            <person name="Roberts A."/>
            <person name="Saif S."/>
            <person name="Shea T."/>
            <person name="Shenoy N."/>
            <person name="Sisk P."/>
            <person name="Stolte C."/>
            <person name="Sykes S."/>
            <person name="White J."/>
            <person name="Yandava C."/>
            <person name="Burger G."/>
            <person name="Gray M.W."/>
            <person name="Holland P.W.H."/>
            <person name="King N."/>
            <person name="Lang F.B.F."/>
            <person name="Roger A.J."/>
            <person name="Ruiz-Trillo I."/>
            <person name="Haas B."/>
            <person name="Nusbaum C."/>
            <person name="Birren B."/>
        </authorList>
    </citation>
    <scope>NUCLEOTIDE SEQUENCE [LARGE SCALE GENOMIC DNA]</scope>
    <source>
        <strain evidence="2 3">JP610</strain>
    </source>
</reference>
<feature type="compositionally biased region" description="Basic residues" evidence="1">
    <location>
        <begin position="51"/>
        <end position="65"/>
    </location>
</feature>
<feature type="non-terminal residue" evidence="2">
    <location>
        <position position="1"/>
    </location>
</feature>
<organism evidence="2 3">
    <name type="scientific">Sphaeroforma arctica JP610</name>
    <dbReference type="NCBI Taxonomy" id="667725"/>
    <lineage>
        <taxon>Eukaryota</taxon>
        <taxon>Ichthyosporea</taxon>
        <taxon>Ichthyophonida</taxon>
        <taxon>Sphaeroforma</taxon>
    </lineage>
</organism>
<dbReference type="Proteomes" id="UP000054560">
    <property type="component" value="Unassembled WGS sequence"/>
</dbReference>
<protein>
    <submittedName>
        <fullName evidence="2">Uncharacterized protein</fullName>
    </submittedName>
</protein>